<dbReference type="Proteomes" id="UP000319908">
    <property type="component" value="Unassembled WGS sequence"/>
</dbReference>
<organism evidence="1 2">
    <name type="scientific">Allorhodopirellula heiligendammensis</name>
    <dbReference type="NCBI Taxonomy" id="2714739"/>
    <lineage>
        <taxon>Bacteria</taxon>
        <taxon>Pseudomonadati</taxon>
        <taxon>Planctomycetota</taxon>
        <taxon>Planctomycetia</taxon>
        <taxon>Pirellulales</taxon>
        <taxon>Pirellulaceae</taxon>
        <taxon>Allorhodopirellula</taxon>
    </lineage>
</organism>
<keyword evidence="2" id="KW-1185">Reference proteome</keyword>
<evidence type="ECO:0000313" key="2">
    <source>
        <dbReference type="Proteomes" id="UP000319908"/>
    </source>
</evidence>
<sequence length="81" mass="9268">MSHVSDDVHFDVYGVHRLSIANEYTTVEEELAVEISFGERIHVSPRFDGWEPFVKKLATQTRDLGSLRLPVTFAPPTKHME</sequence>
<comment type="caution">
    <text evidence="1">The sequence shown here is derived from an EMBL/GenBank/DDBJ whole genome shotgun (WGS) entry which is preliminary data.</text>
</comment>
<dbReference type="EMBL" id="SJPU01000001">
    <property type="protein sequence ID" value="TWU19209.1"/>
    <property type="molecule type" value="Genomic_DNA"/>
</dbReference>
<name>A0A5C6C8W5_9BACT</name>
<protein>
    <submittedName>
        <fullName evidence="1">Uncharacterized protein</fullName>
    </submittedName>
</protein>
<reference evidence="1 2" key="1">
    <citation type="journal article" date="2020" name="Antonie Van Leeuwenhoek">
        <title>Rhodopirellula heiligendammensis sp. nov., Rhodopirellula pilleata sp. nov., and Rhodopirellula solitaria sp. nov. isolated from natural or artificial marine surfaces in Northern Germany and California, USA, and emended description of the genus Rhodopirellula.</title>
        <authorList>
            <person name="Kallscheuer N."/>
            <person name="Wiegand S."/>
            <person name="Jogler M."/>
            <person name="Boedeker C."/>
            <person name="Peeters S.H."/>
            <person name="Rast P."/>
            <person name="Heuer A."/>
            <person name="Jetten M.S.M."/>
            <person name="Rohde M."/>
            <person name="Jogler C."/>
        </authorList>
    </citation>
    <scope>NUCLEOTIDE SEQUENCE [LARGE SCALE GENOMIC DNA]</scope>
    <source>
        <strain evidence="1 2">Poly21</strain>
    </source>
</reference>
<evidence type="ECO:0000313" key="1">
    <source>
        <dbReference type="EMBL" id="TWU19209.1"/>
    </source>
</evidence>
<proteinExistence type="predicted"/>
<accession>A0A5C6C8W5</accession>
<gene>
    <name evidence="1" type="ORF">Poly21_13800</name>
</gene>
<dbReference type="AlphaFoldDB" id="A0A5C6C8W5"/>